<reference evidence="2 3" key="1">
    <citation type="submission" date="2019-01" db="EMBL/GenBank/DDBJ databases">
        <title>Sequencing of cultivated peanut Arachis hypogaea provides insights into genome evolution and oil improvement.</title>
        <authorList>
            <person name="Chen X."/>
        </authorList>
    </citation>
    <scope>NUCLEOTIDE SEQUENCE [LARGE SCALE GENOMIC DNA]</scope>
    <source>
        <strain evidence="3">cv. Fuhuasheng</strain>
        <tissue evidence="2">Leaves</tissue>
    </source>
</reference>
<evidence type="ECO:0000313" key="3">
    <source>
        <dbReference type="Proteomes" id="UP000289738"/>
    </source>
</evidence>
<dbReference type="AlphaFoldDB" id="A0A444ZJA9"/>
<dbReference type="InterPro" id="IPR002156">
    <property type="entry name" value="RNaseH_domain"/>
</dbReference>
<dbReference type="Pfam" id="PF13456">
    <property type="entry name" value="RVT_3"/>
    <property type="match status" value="1"/>
</dbReference>
<dbReference type="Gene3D" id="3.30.420.10">
    <property type="entry name" value="Ribonuclease H-like superfamily/Ribonuclease H"/>
    <property type="match status" value="1"/>
</dbReference>
<dbReference type="EMBL" id="SDMP01000014">
    <property type="protein sequence ID" value="RYR14306.1"/>
    <property type="molecule type" value="Genomic_DNA"/>
</dbReference>
<protein>
    <recommendedName>
        <fullName evidence="1">RNase H type-1 domain-containing protein</fullName>
    </recommendedName>
</protein>
<keyword evidence="3" id="KW-1185">Reference proteome</keyword>
<dbReference type="PANTHER" id="PTHR47074:SF11">
    <property type="entry name" value="REVERSE TRANSCRIPTASE-LIKE PROTEIN"/>
    <property type="match status" value="1"/>
</dbReference>
<dbReference type="InterPro" id="IPR012337">
    <property type="entry name" value="RNaseH-like_sf"/>
</dbReference>
<dbReference type="SUPFAM" id="SSF53098">
    <property type="entry name" value="Ribonuclease H-like"/>
    <property type="match status" value="1"/>
</dbReference>
<dbReference type="PANTHER" id="PTHR47074">
    <property type="entry name" value="BNAC02G40300D PROTEIN"/>
    <property type="match status" value="1"/>
</dbReference>
<gene>
    <name evidence="2" type="ORF">Ahy_B04g070857</name>
</gene>
<dbReference type="InterPro" id="IPR036397">
    <property type="entry name" value="RNaseH_sf"/>
</dbReference>
<evidence type="ECO:0000259" key="1">
    <source>
        <dbReference type="Pfam" id="PF13456"/>
    </source>
</evidence>
<sequence>MFRKCNQGGRIEANQMWSRIGITMWAIWKTRNKKVFHDTEPDPKSTINYAKNLELEYFKATEKENNSTKESNRRRTVPIICRAPPQNWLKLNTDAAFSNDTKSGSIAVAIRDCNGTLMGGTNSKIQTNSSILAEATAIREAIILIENLKIENATIESDCFQLIQAIKEGNTFWEVEPIIQDIKAIQKRLPNCGFSWIPREGNKLAHTLASLKLQNQLTNNWPSNPPKQIAEIIRNEKLGLPSHHQWRHV</sequence>
<dbReference type="GO" id="GO:0004523">
    <property type="term" value="F:RNA-DNA hybrid ribonuclease activity"/>
    <property type="evidence" value="ECO:0007669"/>
    <property type="project" value="InterPro"/>
</dbReference>
<evidence type="ECO:0000313" key="2">
    <source>
        <dbReference type="EMBL" id="RYR14306.1"/>
    </source>
</evidence>
<comment type="caution">
    <text evidence="2">The sequence shown here is derived from an EMBL/GenBank/DDBJ whole genome shotgun (WGS) entry which is preliminary data.</text>
</comment>
<organism evidence="2 3">
    <name type="scientific">Arachis hypogaea</name>
    <name type="common">Peanut</name>
    <dbReference type="NCBI Taxonomy" id="3818"/>
    <lineage>
        <taxon>Eukaryota</taxon>
        <taxon>Viridiplantae</taxon>
        <taxon>Streptophyta</taxon>
        <taxon>Embryophyta</taxon>
        <taxon>Tracheophyta</taxon>
        <taxon>Spermatophyta</taxon>
        <taxon>Magnoliopsida</taxon>
        <taxon>eudicotyledons</taxon>
        <taxon>Gunneridae</taxon>
        <taxon>Pentapetalae</taxon>
        <taxon>rosids</taxon>
        <taxon>fabids</taxon>
        <taxon>Fabales</taxon>
        <taxon>Fabaceae</taxon>
        <taxon>Papilionoideae</taxon>
        <taxon>50 kb inversion clade</taxon>
        <taxon>dalbergioids sensu lato</taxon>
        <taxon>Dalbergieae</taxon>
        <taxon>Pterocarpus clade</taxon>
        <taxon>Arachis</taxon>
    </lineage>
</organism>
<proteinExistence type="predicted"/>
<accession>A0A444ZJA9</accession>
<feature type="domain" description="RNase H type-1" evidence="1">
    <location>
        <begin position="92"/>
        <end position="210"/>
    </location>
</feature>
<dbReference type="GO" id="GO:0003676">
    <property type="term" value="F:nucleic acid binding"/>
    <property type="evidence" value="ECO:0007669"/>
    <property type="project" value="InterPro"/>
</dbReference>
<dbReference type="InterPro" id="IPR052929">
    <property type="entry name" value="RNase_H-like_EbsB-rel"/>
</dbReference>
<dbReference type="STRING" id="3818.A0A444ZJA9"/>
<dbReference type="InterPro" id="IPR044730">
    <property type="entry name" value="RNase_H-like_dom_plant"/>
</dbReference>
<dbReference type="CDD" id="cd06222">
    <property type="entry name" value="RNase_H_like"/>
    <property type="match status" value="1"/>
</dbReference>
<name>A0A444ZJA9_ARAHY</name>
<dbReference type="Proteomes" id="UP000289738">
    <property type="component" value="Chromosome B04"/>
</dbReference>